<accession>A0A4R6PT44</accession>
<evidence type="ECO:0000313" key="2">
    <source>
        <dbReference type="Proteomes" id="UP000295087"/>
    </source>
</evidence>
<sequence length="174" mass="18327">MLGGFRSADWEGERMDPTIMATATAAASAVSAGLVAGITDTSKAAIADAYRGFKDLLTRKYGSVDVEIVERRPDAPSRQVVLAEELDAAGADEDPELIEAVQRLWRVIAEQAPAVAETVGVRLDRVEADADIEISDITTSSGNAAHLTDVKAGRSITITGIRTGYTPDPSTAPE</sequence>
<protein>
    <submittedName>
        <fullName evidence="1">Uncharacterized protein</fullName>
    </submittedName>
</protein>
<dbReference type="EMBL" id="SNXK01000001">
    <property type="protein sequence ID" value="TDP41210.1"/>
    <property type="molecule type" value="Genomic_DNA"/>
</dbReference>
<reference evidence="1 2" key="1">
    <citation type="submission" date="2019-03" db="EMBL/GenBank/DDBJ databases">
        <title>Genomic Encyclopedia of Type Strains, Phase IV (KMG-IV): sequencing the most valuable type-strain genomes for metagenomic binning, comparative biology and taxonomic classification.</title>
        <authorList>
            <person name="Goeker M."/>
        </authorList>
    </citation>
    <scope>NUCLEOTIDE SEQUENCE [LARGE SCALE GENOMIC DNA]</scope>
    <source>
        <strain evidence="1 2">DSM 44496</strain>
    </source>
</reference>
<organism evidence="1 2">
    <name type="scientific">Nocardia ignorata</name>
    <dbReference type="NCBI Taxonomy" id="145285"/>
    <lineage>
        <taxon>Bacteria</taxon>
        <taxon>Bacillati</taxon>
        <taxon>Actinomycetota</taxon>
        <taxon>Actinomycetes</taxon>
        <taxon>Mycobacteriales</taxon>
        <taxon>Nocardiaceae</taxon>
        <taxon>Nocardia</taxon>
    </lineage>
</organism>
<evidence type="ECO:0000313" key="1">
    <source>
        <dbReference type="EMBL" id="TDP41210.1"/>
    </source>
</evidence>
<gene>
    <name evidence="1" type="ORF">DFR75_101308</name>
</gene>
<keyword evidence="2" id="KW-1185">Reference proteome</keyword>
<proteinExistence type="predicted"/>
<dbReference type="AlphaFoldDB" id="A0A4R6PT44"/>
<dbReference type="Proteomes" id="UP000295087">
    <property type="component" value="Unassembled WGS sequence"/>
</dbReference>
<name>A0A4R6PT44_NOCIG</name>
<comment type="caution">
    <text evidence="1">The sequence shown here is derived from an EMBL/GenBank/DDBJ whole genome shotgun (WGS) entry which is preliminary data.</text>
</comment>